<comment type="caution">
    <text evidence="1">The sequence shown here is derived from an EMBL/GenBank/DDBJ whole genome shotgun (WGS) entry which is preliminary data.</text>
</comment>
<dbReference type="EMBL" id="JBHSWD010000001">
    <property type="protein sequence ID" value="MFC6592378.1"/>
    <property type="molecule type" value="Genomic_DNA"/>
</dbReference>
<keyword evidence="2" id="KW-1185">Reference proteome</keyword>
<protein>
    <submittedName>
        <fullName evidence="1">Uncharacterized protein</fullName>
    </submittedName>
</protein>
<organism evidence="1 2">
    <name type="scientific">Deinococcus lacus</name>
    <dbReference type="NCBI Taxonomy" id="392561"/>
    <lineage>
        <taxon>Bacteria</taxon>
        <taxon>Thermotogati</taxon>
        <taxon>Deinococcota</taxon>
        <taxon>Deinococci</taxon>
        <taxon>Deinococcales</taxon>
        <taxon>Deinococcaceae</taxon>
        <taxon>Deinococcus</taxon>
    </lineage>
</organism>
<dbReference type="Proteomes" id="UP001596297">
    <property type="component" value="Unassembled WGS sequence"/>
</dbReference>
<evidence type="ECO:0000313" key="2">
    <source>
        <dbReference type="Proteomes" id="UP001596297"/>
    </source>
</evidence>
<proteinExistence type="predicted"/>
<gene>
    <name evidence="1" type="ORF">ACFP81_10500</name>
</gene>
<name>A0ABW1YDI9_9DEIO</name>
<dbReference type="RefSeq" id="WP_380083403.1">
    <property type="nucleotide sequence ID" value="NZ_JBHSWD010000001.1"/>
</dbReference>
<reference evidence="2" key="1">
    <citation type="journal article" date="2019" name="Int. J. Syst. Evol. Microbiol.">
        <title>The Global Catalogue of Microorganisms (GCM) 10K type strain sequencing project: providing services to taxonomists for standard genome sequencing and annotation.</title>
        <authorList>
            <consortium name="The Broad Institute Genomics Platform"/>
            <consortium name="The Broad Institute Genome Sequencing Center for Infectious Disease"/>
            <person name="Wu L."/>
            <person name="Ma J."/>
        </authorList>
    </citation>
    <scope>NUCLEOTIDE SEQUENCE [LARGE SCALE GENOMIC DNA]</scope>
    <source>
        <strain evidence="2">CGMCC 1.15772</strain>
    </source>
</reference>
<evidence type="ECO:0000313" key="1">
    <source>
        <dbReference type="EMBL" id="MFC6592378.1"/>
    </source>
</evidence>
<accession>A0ABW1YDI9</accession>
<sequence>MIPDGIYTYHREQRYPGCPHLTITAVFMRGSLTALFEDGQRVNGLWYARYEDAVIAEIRREAAIQRKFGGERISRRPLEMDGAA</sequence>